<evidence type="ECO:0000313" key="3">
    <source>
        <dbReference type="Proteomes" id="UP000228934"/>
    </source>
</evidence>
<sequence length="50" mass="6014">MRTLQDYCRKGKKKEERSITHHTAQRRHIILTMEVIGQKDTEMALKENFI</sequence>
<protein>
    <submittedName>
        <fullName evidence="2">Uncharacterized protein</fullName>
    </submittedName>
</protein>
<reference evidence="3" key="1">
    <citation type="journal article" date="2017" name="Nat. Commun.">
        <title>The North American bullfrog draft genome provides insight into hormonal regulation of long noncoding RNA.</title>
        <authorList>
            <person name="Hammond S.A."/>
            <person name="Warren R.L."/>
            <person name="Vandervalk B.P."/>
            <person name="Kucuk E."/>
            <person name="Khan H."/>
            <person name="Gibb E.A."/>
            <person name="Pandoh P."/>
            <person name="Kirk H."/>
            <person name="Zhao Y."/>
            <person name="Jones M."/>
            <person name="Mungall A.J."/>
            <person name="Coope R."/>
            <person name="Pleasance S."/>
            <person name="Moore R.A."/>
            <person name="Holt R.A."/>
            <person name="Round J.M."/>
            <person name="Ohora S."/>
            <person name="Walle B.V."/>
            <person name="Veldhoen N."/>
            <person name="Helbing C.C."/>
            <person name="Birol I."/>
        </authorList>
    </citation>
    <scope>NUCLEOTIDE SEQUENCE [LARGE SCALE GENOMIC DNA]</scope>
</reference>
<accession>A0A2G9QN78</accession>
<gene>
    <name evidence="2" type="ORF">AB205_0045850</name>
</gene>
<organism evidence="2 3">
    <name type="scientific">Aquarana catesbeiana</name>
    <name type="common">American bullfrog</name>
    <name type="synonym">Rana catesbeiana</name>
    <dbReference type="NCBI Taxonomy" id="8400"/>
    <lineage>
        <taxon>Eukaryota</taxon>
        <taxon>Metazoa</taxon>
        <taxon>Chordata</taxon>
        <taxon>Craniata</taxon>
        <taxon>Vertebrata</taxon>
        <taxon>Euteleostomi</taxon>
        <taxon>Amphibia</taxon>
        <taxon>Batrachia</taxon>
        <taxon>Anura</taxon>
        <taxon>Neobatrachia</taxon>
        <taxon>Ranoidea</taxon>
        <taxon>Ranidae</taxon>
        <taxon>Aquarana</taxon>
    </lineage>
</organism>
<evidence type="ECO:0000313" key="2">
    <source>
        <dbReference type="EMBL" id="PIO16551.1"/>
    </source>
</evidence>
<dbReference type="EMBL" id="KV957348">
    <property type="protein sequence ID" value="PIO16551.1"/>
    <property type="molecule type" value="Genomic_DNA"/>
</dbReference>
<keyword evidence="3" id="KW-1185">Reference proteome</keyword>
<dbReference type="Proteomes" id="UP000228934">
    <property type="component" value="Unassembled WGS sequence"/>
</dbReference>
<name>A0A2G9QN78_AQUCT</name>
<feature type="region of interest" description="Disordered" evidence="1">
    <location>
        <begin position="1"/>
        <end position="21"/>
    </location>
</feature>
<feature type="compositionally biased region" description="Basic and acidic residues" evidence="1">
    <location>
        <begin position="7"/>
        <end position="19"/>
    </location>
</feature>
<dbReference type="AlphaFoldDB" id="A0A2G9QN78"/>
<proteinExistence type="predicted"/>
<dbReference type="OrthoDB" id="9994767at2759"/>
<evidence type="ECO:0000256" key="1">
    <source>
        <dbReference type="SAM" id="MobiDB-lite"/>
    </source>
</evidence>